<evidence type="ECO:0000256" key="2">
    <source>
        <dbReference type="ARBA" id="ARBA00009347"/>
    </source>
</evidence>
<feature type="domain" description="Acyl-CoA dehydrogenase/oxidase C-terminal" evidence="7">
    <location>
        <begin position="241"/>
        <end position="370"/>
    </location>
</feature>
<dbReference type="PANTHER" id="PTHR43884:SF20">
    <property type="entry name" value="ACYL-COA DEHYDROGENASE FADE28"/>
    <property type="match status" value="1"/>
</dbReference>
<dbReference type="InterPro" id="IPR009075">
    <property type="entry name" value="AcylCo_DH/oxidase_C"/>
</dbReference>
<evidence type="ECO:0000313" key="11">
    <source>
        <dbReference type="Proteomes" id="UP001275440"/>
    </source>
</evidence>
<comment type="cofactor">
    <cofactor evidence="1 6">
        <name>FAD</name>
        <dbReference type="ChEBI" id="CHEBI:57692"/>
    </cofactor>
</comment>
<dbReference type="PANTHER" id="PTHR43884">
    <property type="entry name" value="ACYL-COA DEHYDROGENASE"/>
    <property type="match status" value="1"/>
</dbReference>
<dbReference type="InterPro" id="IPR037069">
    <property type="entry name" value="AcylCoA_DH/ox_N_sf"/>
</dbReference>
<evidence type="ECO:0000313" key="10">
    <source>
        <dbReference type="EMBL" id="MDV2478125.1"/>
    </source>
</evidence>
<dbReference type="InterPro" id="IPR009100">
    <property type="entry name" value="AcylCoA_DH/oxidase_NM_dom_sf"/>
</dbReference>
<evidence type="ECO:0000256" key="6">
    <source>
        <dbReference type="RuleBase" id="RU362125"/>
    </source>
</evidence>
<sequence>MLWEPTPDQEFFRDTTARFLQDQAPPAELRRLRDDPAGFDAGYWRRGAELGWTSLLVAEDHGGGSLSGAGLVDLTFVAHEFGRQASPGPLAPSNLVAAALSTHYTDAHDKPLAALIAGTSTAAWCVDEPRPGSSTGGPPVRIRVEGDEVVVHGTKRPVEAAPTADLLLVTGRTDDGLSQVLVPAGTPGVRVTPLRSIDVTRRYGAVEFDEVRLPATALVGSAGGAAADVEHTRQLAIVIGCAESVGALQSVFDLTVAWAFDRYSFGRSLASYQALKHRFADMKTWLEACHALADDAAAAVAAGVPDAAESTSAAKAYIGEYGGLLIQDCIQLHGGIGVTYEHDLHLFMRRATANRSSHGSPADHRHLIADIALQQEAAQ</sequence>
<dbReference type="Gene3D" id="1.10.540.10">
    <property type="entry name" value="Acyl-CoA dehydrogenase/oxidase, N-terminal domain"/>
    <property type="match status" value="1"/>
</dbReference>
<evidence type="ECO:0000259" key="8">
    <source>
        <dbReference type="Pfam" id="PF02770"/>
    </source>
</evidence>
<comment type="caution">
    <text evidence="10">The sequence shown here is derived from an EMBL/GenBank/DDBJ whole genome shotgun (WGS) entry which is preliminary data.</text>
</comment>
<dbReference type="InterPro" id="IPR046373">
    <property type="entry name" value="Acyl-CoA_Oxase/DH_mid-dom_sf"/>
</dbReference>
<evidence type="ECO:0000256" key="4">
    <source>
        <dbReference type="ARBA" id="ARBA00022827"/>
    </source>
</evidence>
<organism evidence="10 11">
    <name type="scientific">Rhodococcus zopfii</name>
    <dbReference type="NCBI Taxonomy" id="43772"/>
    <lineage>
        <taxon>Bacteria</taxon>
        <taxon>Bacillati</taxon>
        <taxon>Actinomycetota</taxon>
        <taxon>Actinomycetes</taxon>
        <taxon>Mycobacteriales</taxon>
        <taxon>Nocardiaceae</taxon>
        <taxon>Rhodococcus</taxon>
    </lineage>
</organism>
<evidence type="ECO:0000256" key="3">
    <source>
        <dbReference type="ARBA" id="ARBA00022630"/>
    </source>
</evidence>
<reference evidence="10 11" key="1">
    <citation type="submission" date="2019-10" db="EMBL/GenBank/DDBJ databases">
        <title>Draft Genome Assembly of Rhodococcus zopfii DSM44189.</title>
        <authorList>
            <person name="Sutton J.M."/>
            <person name="Akob D.M."/>
            <person name="Bushman T.J."/>
        </authorList>
    </citation>
    <scope>NUCLEOTIDE SEQUENCE [LARGE SCALE GENOMIC DNA]</scope>
    <source>
        <strain evidence="10 11">DSM 44189</strain>
    </source>
</reference>
<evidence type="ECO:0000256" key="5">
    <source>
        <dbReference type="ARBA" id="ARBA00023002"/>
    </source>
</evidence>
<keyword evidence="11" id="KW-1185">Reference proteome</keyword>
<dbReference type="InterPro" id="IPR006091">
    <property type="entry name" value="Acyl-CoA_Oxase/DH_mid-dom"/>
</dbReference>
<dbReference type="InterPro" id="IPR013786">
    <property type="entry name" value="AcylCoA_DH/ox_N"/>
</dbReference>
<evidence type="ECO:0000256" key="1">
    <source>
        <dbReference type="ARBA" id="ARBA00001974"/>
    </source>
</evidence>
<dbReference type="Gene3D" id="1.20.140.10">
    <property type="entry name" value="Butyryl-CoA Dehydrogenase, subunit A, domain 3"/>
    <property type="match status" value="1"/>
</dbReference>
<dbReference type="Pfam" id="PF02771">
    <property type="entry name" value="Acyl-CoA_dh_N"/>
    <property type="match status" value="1"/>
</dbReference>
<accession>A0ABU3WVU4</accession>
<protein>
    <submittedName>
        <fullName evidence="10">Acyl-CoA dehydrogenase family protein</fullName>
    </submittedName>
</protein>
<dbReference type="Pfam" id="PF02770">
    <property type="entry name" value="Acyl-CoA_dh_M"/>
    <property type="match status" value="1"/>
</dbReference>
<dbReference type="Pfam" id="PF00441">
    <property type="entry name" value="Acyl-CoA_dh_1"/>
    <property type="match status" value="1"/>
</dbReference>
<dbReference type="Proteomes" id="UP001275440">
    <property type="component" value="Unassembled WGS sequence"/>
</dbReference>
<dbReference type="SUPFAM" id="SSF47203">
    <property type="entry name" value="Acyl-CoA dehydrogenase C-terminal domain-like"/>
    <property type="match status" value="1"/>
</dbReference>
<comment type="similarity">
    <text evidence="2 6">Belongs to the acyl-CoA dehydrogenase family.</text>
</comment>
<evidence type="ECO:0000259" key="7">
    <source>
        <dbReference type="Pfam" id="PF00441"/>
    </source>
</evidence>
<keyword evidence="5 6" id="KW-0560">Oxidoreductase</keyword>
<dbReference type="InterPro" id="IPR036250">
    <property type="entry name" value="AcylCo_DH-like_C"/>
</dbReference>
<evidence type="ECO:0000259" key="9">
    <source>
        <dbReference type="Pfam" id="PF02771"/>
    </source>
</evidence>
<proteinExistence type="inferred from homology"/>
<feature type="domain" description="Acyl-CoA dehydrogenase/oxidase N-terminal" evidence="9">
    <location>
        <begin position="6"/>
        <end position="107"/>
    </location>
</feature>
<dbReference type="EMBL" id="WBMO01000005">
    <property type="protein sequence ID" value="MDV2478125.1"/>
    <property type="molecule type" value="Genomic_DNA"/>
</dbReference>
<dbReference type="SUPFAM" id="SSF56645">
    <property type="entry name" value="Acyl-CoA dehydrogenase NM domain-like"/>
    <property type="match status" value="1"/>
</dbReference>
<dbReference type="Gene3D" id="2.40.110.10">
    <property type="entry name" value="Butyryl-CoA Dehydrogenase, subunit A, domain 2"/>
    <property type="match status" value="1"/>
</dbReference>
<feature type="domain" description="Acyl-CoA oxidase/dehydrogenase middle" evidence="8">
    <location>
        <begin position="127"/>
        <end position="196"/>
    </location>
</feature>
<gene>
    <name evidence="10" type="ORF">F8M49_26895</name>
</gene>
<keyword evidence="4 6" id="KW-0274">FAD</keyword>
<keyword evidence="3 6" id="KW-0285">Flavoprotein</keyword>
<dbReference type="CDD" id="cd00567">
    <property type="entry name" value="ACAD"/>
    <property type="match status" value="1"/>
</dbReference>
<name>A0ABU3WVU4_9NOCA</name>